<name>A0A5C6FVN7_9PLAN</name>
<reference evidence="8 9" key="1">
    <citation type="submission" date="2019-02" db="EMBL/GenBank/DDBJ databases">
        <title>Deep-cultivation of Planctomycetes and their phenomic and genomic characterization uncovers novel biology.</title>
        <authorList>
            <person name="Wiegand S."/>
            <person name="Jogler M."/>
            <person name="Boedeker C."/>
            <person name="Pinto D."/>
            <person name="Vollmers J."/>
            <person name="Rivas-Marin E."/>
            <person name="Kohn T."/>
            <person name="Peeters S.H."/>
            <person name="Heuer A."/>
            <person name="Rast P."/>
            <person name="Oberbeckmann S."/>
            <person name="Bunk B."/>
            <person name="Jeske O."/>
            <person name="Meyerdierks A."/>
            <person name="Storesund J.E."/>
            <person name="Kallscheuer N."/>
            <person name="Luecker S."/>
            <person name="Lage O.M."/>
            <person name="Pohl T."/>
            <person name="Merkel B.J."/>
            <person name="Hornburger P."/>
            <person name="Mueller R.-W."/>
            <person name="Bruemmer F."/>
            <person name="Labrenz M."/>
            <person name="Spormann A.M."/>
            <person name="Op Den Camp H."/>
            <person name="Overmann J."/>
            <person name="Amann R."/>
            <person name="Jetten M.S.M."/>
            <person name="Mascher T."/>
            <person name="Medema M.H."/>
            <person name="Devos D.P."/>
            <person name="Kaster A.-K."/>
            <person name="Ovreas L."/>
            <person name="Rohde M."/>
            <person name="Galperin M.Y."/>
            <person name="Jogler C."/>
        </authorList>
    </citation>
    <scope>NUCLEOTIDE SEQUENCE [LARGE SCALE GENOMIC DNA]</scope>
    <source>
        <strain evidence="8 9">V7</strain>
    </source>
</reference>
<protein>
    <recommendedName>
        <fullName evidence="2">peptidylprolyl isomerase</fullName>
        <ecNumber evidence="2">5.2.1.8</ecNumber>
    </recommendedName>
</protein>
<dbReference type="PANTHER" id="PTHR47245">
    <property type="entry name" value="PEPTIDYLPROLYL ISOMERASE"/>
    <property type="match status" value="1"/>
</dbReference>
<dbReference type="EC" id="5.2.1.8" evidence="2"/>
<evidence type="ECO:0000313" key="9">
    <source>
        <dbReference type="Proteomes" id="UP000316476"/>
    </source>
</evidence>
<dbReference type="EMBL" id="SJPZ01000001">
    <property type="protein sequence ID" value="TWU66406.1"/>
    <property type="molecule type" value="Genomic_DNA"/>
</dbReference>
<dbReference type="SUPFAM" id="SSF109998">
    <property type="entry name" value="Triger factor/SurA peptide-binding domain-like"/>
    <property type="match status" value="2"/>
</dbReference>
<dbReference type="AlphaFoldDB" id="A0A5C6FVN7"/>
<dbReference type="Proteomes" id="UP000316476">
    <property type="component" value="Unassembled WGS sequence"/>
</dbReference>
<dbReference type="PANTHER" id="PTHR47245:SF1">
    <property type="entry name" value="FOLDASE PROTEIN PRSA"/>
    <property type="match status" value="1"/>
</dbReference>
<sequence length="609" mass="66829">MPLEFAVLRPWMVTLVRRLGLSVVAAMVFIAAWDRPVVAQQASTAAATAPATAGGKSRVVATVNADPITEKVLADETMRRYGSDIVDAMVNRYLILQACQQRGIEITKQEVSDEIARQAAKFRLDMGGLLQLLQEERNVSAAEYSNDVVWPMLALRRLVADKIEVTEEEFNKQYLARYGEAVKCRMIVTKDRQKAEQVLAQAKADPAKFAELAKSFSEDEISASVGGLIPPIRRYTGQPDFETAVFDLQDGGVTDILQVGNEWMILQAVRRIPAATPAPQAIPAIREQIVDEIRDEKIRVAAAGLFEQLQSEANVKKVFGDPAAEKQHPGVAALVNNQPLTIAQVAEEAVRRHGEEVLQGEINRRLLTQALRSNGVTVAAADLTAETERAAIAFGFTKPDGSADIKSWLQSVVSDGDTTEDIYVRDAVWPSVALRKLVESEVQLTDEELKRGFDSAYGPKVEVLAIVLGDQRTAQKVWQMARDNPTPQFFGELAQQYSIEPSSASNAGLVPPIRKHGGQPAIEKEAFSLKPGQLSGIVATGDKYIIMRCQGFTKPVVSDFEAVREELVRDLSEKKLTQAMASKFDELKENASIENFFAVAKKAAATTRR</sequence>
<dbReference type="RefSeq" id="WP_197136665.1">
    <property type="nucleotide sequence ID" value="NZ_SJPZ01000001.1"/>
</dbReference>
<dbReference type="GO" id="GO:0003755">
    <property type="term" value="F:peptidyl-prolyl cis-trans isomerase activity"/>
    <property type="evidence" value="ECO:0007669"/>
    <property type="project" value="UniProtKB-KW"/>
</dbReference>
<dbReference type="Gene3D" id="3.10.50.40">
    <property type="match status" value="2"/>
</dbReference>
<dbReference type="InterPro" id="IPR050245">
    <property type="entry name" value="PrsA_foldase"/>
</dbReference>
<keyword evidence="5 6" id="KW-0413">Isomerase</keyword>
<keyword evidence="4 6" id="KW-0697">Rotamase</keyword>
<evidence type="ECO:0000259" key="7">
    <source>
        <dbReference type="PROSITE" id="PS50198"/>
    </source>
</evidence>
<evidence type="ECO:0000256" key="2">
    <source>
        <dbReference type="ARBA" id="ARBA00013194"/>
    </source>
</evidence>
<comment type="caution">
    <text evidence="8">The sequence shown here is derived from an EMBL/GenBank/DDBJ whole genome shotgun (WGS) entry which is preliminary data.</text>
</comment>
<evidence type="ECO:0000256" key="6">
    <source>
        <dbReference type="PROSITE-ProRule" id="PRU00278"/>
    </source>
</evidence>
<evidence type="ECO:0000256" key="5">
    <source>
        <dbReference type="ARBA" id="ARBA00023235"/>
    </source>
</evidence>
<dbReference type="SUPFAM" id="SSF54534">
    <property type="entry name" value="FKBP-like"/>
    <property type="match status" value="2"/>
</dbReference>
<evidence type="ECO:0000256" key="1">
    <source>
        <dbReference type="ARBA" id="ARBA00000971"/>
    </source>
</evidence>
<evidence type="ECO:0000313" key="8">
    <source>
        <dbReference type="EMBL" id="TWU66406.1"/>
    </source>
</evidence>
<gene>
    <name evidence="8" type="ORF">V7x_19720</name>
</gene>
<comment type="catalytic activity">
    <reaction evidence="1">
        <text>[protein]-peptidylproline (omega=180) = [protein]-peptidylproline (omega=0)</text>
        <dbReference type="Rhea" id="RHEA:16237"/>
        <dbReference type="Rhea" id="RHEA-COMP:10747"/>
        <dbReference type="Rhea" id="RHEA-COMP:10748"/>
        <dbReference type="ChEBI" id="CHEBI:83833"/>
        <dbReference type="ChEBI" id="CHEBI:83834"/>
        <dbReference type="EC" id="5.2.1.8"/>
    </reaction>
</comment>
<dbReference type="PROSITE" id="PS50198">
    <property type="entry name" value="PPIC_PPIASE_2"/>
    <property type="match status" value="2"/>
</dbReference>
<dbReference type="InterPro" id="IPR000297">
    <property type="entry name" value="PPIase_PpiC"/>
</dbReference>
<dbReference type="InterPro" id="IPR046357">
    <property type="entry name" value="PPIase_dom_sf"/>
</dbReference>
<evidence type="ECO:0000256" key="4">
    <source>
        <dbReference type="ARBA" id="ARBA00023110"/>
    </source>
</evidence>
<accession>A0A5C6FVN7</accession>
<evidence type="ECO:0000256" key="3">
    <source>
        <dbReference type="ARBA" id="ARBA00022729"/>
    </source>
</evidence>
<feature type="domain" description="PpiC" evidence="7">
    <location>
        <begin position="179"/>
        <end position="270"/>
    </location>
</feature>
<proteinExistence type="predicted"/>
<dbReference type="InterPro" id="IPR027304">
    <property type="entry name" value="Trigger_fact/SurA_dom_sf"/>
</dbReference>
<feature type="domain" description="PpiC" evidence="7">
    <location>
        <begin position="458"/>
        <end position="551"/>
    </location>
</feature>
<organism evidence="8 9">
    <name type="scientific">Crateriforma conspicua</name>
    <dbReference type="NCBI Taxonomy" id="2527996"/>
    <lineage>
        <taxon>Bacteria</taxon>
        <taxon>Pseudomonadati</taxon>
        <taxon>Planctomycetota</taxon>
        <taxon>Planctomycetia</taxon>
        <taxon>Planctomycetales</taxon>
        <taxon>Planctomycetaceae</taxon>
        <taxon>Crateriforma</taxon>
    </lineage>
</organism>
<keyword evidence="3" id="KW-0732">Signal</keyword>
<dbReference type="Gene3D" id="1.10.4030.10">
    <property type="entry name" value="Porin chaperone SurA, peptide-binding domain"/>
    <property type="match status" value="1"/>
</dbReference>
<dbReference type="Pfam" id="PF00639">
    <property type="entry name" value="Rotamase"/>
    <property type="match status" value="2"/>
</dbReference>